<evidence type="ECO:0000256" key="2">
    <source>
        <dbReference type="ARBA" id="ARBA00023125"/>
    </source>
</evidence>
<comment type="caution">
    <text evidence="6">The sequence shown here is derived from an EMBL/GenBank/DDBJ whole genome shotgun (WGS) entry which is preliminary data.</text>
</comment>
<keyword evidence="3" id="KW-0804">Transcription</keyword>
<dbReference type="InterPro" id="IPR036271">
    <property type="entry name" value="Tet_transcr_reg_TetR-rel_C_sf"/>
</dbReference>
<dbReference type="AlphaFoldDB" id="A0A3A4B2I2"/>
<dbReference type="InterPro" id="IPR009057">
    <property type="entry name" value="Homeodomain-like_sf"/>
</dbReference>
<dbReference type="Gene3D" id="1.10.357.10">
    <property type="entry name" value="Tetracycline Repressor, domain 2"/>
    <property type="match status" value="1"/>
</dbReference>
<dbReference type="Proteomes" id="UP000265768">
    <property type="component" value="Unassembled WGS sequence"/>
</dbReference>
<reference evidence="6 7" key="1">
    <citation type="submission" date="2018-09" db="EMBL/GenBank/DDBJ databases">
        <title>YIM 75507 draft genome.</title>
        <authorList>
            <person name="Tang S."/>
            <person name="Feng Y."/>
        </authorList>
    </citation>
    <scope>NUCLEOTIDE SEQUENCE [LARGE SCALE GENOMIC DNA]</scope>
    <source>
        <strain evidence="6 7">YIM 75507</strain>
    </source>
</reference>
<name>A0A3A4B2I2_9ACTN</name>
<dbReference type="PANTHER" id="PTHR47506">
    <property type="entry name" value="TRANSCRIPTIONAL REGULATORY PROTEIN"/>
    <property type="match status" value="1"/>
</dbReference>
<keyword evidence="2 4" id="KW-0238">DNA-binding</keyword>
<evidence type="ECO:0000256" key="1">
    <source>
        <dbReference type="ARBA" id="ARBA00023015"/>
    </source>
</evidence>
<evidence type="ECO:0000259" key="5">
    <source>
        <dbReference type="PROSITE" id="PS50977"/>
    </source>
</evidence>
<evidence type="ECO:0000313" key="6">
    <source>
        <dbReference type="EMBL" id="RJL35935.1"/>
    </source>
</evidence>
<sequence length="190" mass="20510">MARPRKFDEAQAIEAAMRAFWALGYEATTTQDLCEATGLNPSSVYNTFRSKRDLFLLALRRYLDDLAGRQIALMESAAPIREKVGGLLDQIIADETGDRLGCLAVNTAIELAPRDAEVAGLLARDYDRRITAMRGAFESARLDGELSGDRDPLALAHFVNAGVAGIRVVSRSGADRTALRAISATVLAAL</sequence>
<dbReference type="InterPro" id="IPR001647">
    <property type="entry name" value="HTH_TetR"/>
</dbReference>
<dbReference type="EMBL" id="QZEY01000001">
    <property type="protein sequence ID" value="RJL35935.1"/>
    <property type="molecule type" value="Genomic_DNA"/>
</dbReference>
<dbReference type="InterPro" id="IPR011075">
    <property type="entry name" value="TetR_C"/>
</dbReference>
<dbReference type="SUPFAM" id="SSF48498">
    <property type="entry name" value="Tetracyclin repressor-like, C-terminal domain"/>
    <property type="match status" value="1"/>
</dbReference>
<gene>
    <name evidence="6" type="ORF">D5H75_03975</name>
</gene>
<protein>
    <submittedName>
        <fullName evidence="6">TetR/AcrR family transcriptional regulator</fullName>
    </submittedName>
</protein>
<feature type="domain" description="HTH tetR-type" evidence="5">
    <location>
        <begin position="6"/>
        <end position="66"/>
    </location>
</feature>
<dbReference type="PROSITE" id="PS50977">
    <property type="entry name" value="HTH_TETR_2"/>
    <property type="match status" value="1"/>
</dbReference>
<dbReference type="Pfam" id="PF00440">
    <property type="entry name" value="TetR_N"/>
    <property type="match status" value="1"/>
</dbReference>
<evidence type="ECO:0000256" key="3">
    <source>
        <dbReference type="ARBA" id="ARBA00023163"/>
    </source>
</evidence>
<feature type="DNA-binding region" description="H-T-H motif" evidence="4">
    <location>
        <begin position="29"/>
        <end position="48"/>
    </location>
</feature>
<organism evidence="6 7">
    <name type="scientific">Bailinhaonella thermotolerans</name>
    <dbReference type="NCBI Taxonomy" id="1070861"/>
    <lineage>
        <taxon>Bacteria</taxon>
        <taxon>Bacillati</taxon>
        <taxon>Actinomycetota</taxon>
        <taxon>Actinomycetes</taxon>
        <taxon>Streptosporangiales</taxon>
        <taxon>Streptosporangiaceae</taxon>
        <taxon>Bailinhaonella</taxon>
    </lineage>
</organism>
<dbReference type="RefSeq" id="WP_119924907.1">
    <property type="nucleotide sequence ID" value="NZ_QZEY01000001.1"/>
</dbReference>
<dbReference type="Pfam" id="PF16925">
    <property type="entry name" value="TetR_C_13"/>
    <property type="match status" value="1"/>
</dbReference>
<dbReference type="Gene3D" id="1.10.10.60">
    <property type="entry name" value="Homeodomain-like"/>
    <property type="match status" value="1"/>
</dbReference>
<evidence type="ECO:0000256" key="4">
    <source>
        <dbReference type="PROSITE-ProRule" id="PRU00335"/>
    </source>
</evidence>
<dbReference type="GO" id="GO:0003677">
    <property type="term" value="F:DNA binding"/>
    <property type="evidence" value="ECO:0007669"/>
    <property type="project" value="UniProtKB-UniRule"/>
</dbReference>
<accession>A0A3A4B2I2</accession>
<dbReference type="PANTHER" id="PTHR47506:SF1">
    <property type="entry name" value="HTH-TYPE TRANSCRIPTIONAL REGULATOR YJDC"/>
    <property type="match status" value="1"/>
</dbReference>
<keyword evidence="1" id="KW-0805">Transcription regulation</keyword>
<dbReference type="OrthoDB" id="9805134at2"/>
<proteinExistence type="predicted"/>
<keyword evidence="7" id="KW-1185">Reference proteome</keyword>
<evidence type="ECO:0000313" key="7">
    <source>
        <dbReference type="Proteomes" id="UP000265768"/>
    </source>
</evidence>
<dbReference type="SUPFAM" id="SSF46689">
    <property type="entry name" value="Homeodomain-like"/>
    <property type="match status" value="1"/>
</dbReference>